<evidence type="ECO:0000256" key="5">
    <source>
        <dbReference type="ARBA" id="ARBA00022968"/>
    </source>
</evidence>
<dbReference type="Proteomes" id="UP000308133">
    <property type="component" value="Unassembled WGS sequence"/>
</dbReference>
<comment type="subcellular location">
    <subcellularLocation>
        <location evidence="1">Membrane</location>
        <topology evidence="1">Single-pass type II membrane protein</topology>
    </subcellularLocation>
</comment>
<keyword evidence="8" id="KW-0325">Glycoprotein</keyword>
<dbReference type="GO" id="GO:0015018">
    <property type="term" value="F:galactosylgalactosylxylosylprotein 3-beta-glucuronosyltransferase activity"/>
    <property type="evidence" value="ECO:0007669"/>
    <property type="project" value="InterPro"/>
</dbReference>
<evidence type="ECO:0000256" key="9">
    <source>
        <dbReference type="SAM" id="SignalP"/>
    </source>
</evidence>
<evidence type="ECO:0000256" key="7">
    <source>
        <dbReference type="ARBA" id="ARBA00023136"/>
    </source>
</evidence>
<sequence>MAGGLIIILMIAVALFRSLTSGASTPGGSLPFFEQLYEDEIAGPGRFPVQLASAQPTDLCTLCDCGAAVPFYAPNAQASANFGLPSRPPATDVYPTPDTVDVNEFICLTILDIYCARQHLIDQQALRLVARTANHLPEMMAWSLSGLQIGKPTIYMTTATSPTMKSGRWNTFRPQYFRRHGRMMRSWMVQQEARVLKAKSDLGSAVRDWQVVWIIAEDSIEIDPLVVRILQRTGISFVYFAYGMTKSWGNAQKNAVLQMVYALSRAGTSGLYGHGPVYGLDDDNKILPNLLDRLIEVVRLGVFPVGNLSGDDGWEKALIDETLSVVVGGLFDYGSFTYNSTVLGTLISGPSFWKITEHAGEHAFLAQFGPLQSFELLCGKSKAQDCHNVWHNEPLTKVEMLTDEEEIAYVRKYGAAKLFQELGFSAVTSKD</sequence>
<evidence type="ECO:0000256" key="3">
    <source>
        <dbReference type="ARBA" id="ARBA00022679"/>
    </source>
</evidence>
<comment type="caution">
    <text evidence="10">The sequence shown here is derived from an EMBL/GenBank/DDBJ whole genome shotgun (WGS) entry which is preliminary data.</text>
</comment>
<protein>
    <submittedName>
        <fullName evidence="10">Putative glycosyltransferase family 43 protein</fullName>
    </submittedName>
</protein>
<accession>A0A4U7B145</accession>
<feature type="chain" id="PRO_5020904726" evidence="9">
    <location>
        <begin position="23"/>
        <end position="431"/>
    </location>
</feature>
<keyword evidence="4" id="KW-0812">Transmembrane</keyword>
<keyword evidence="5" id="KW-0735">Signal-anchor</keyword>
<gene>
    <name evidence="10" type="ORF">C1H76_4713</name>
</gene>
<dbReference type="EMBL" id="PTQR01000058">
    <property type="protein sequence ID" value="TKX23061.1"/>
    <property type="molecule type" value="Genomic_DNA"/>
</dbReference>
<feature type="signal peptide" evidence="9">
    <location>
        <begin position="1"/>
        <end position="22"/>
    </location>
</feature>
<evidence type="ECO:0000256" key="2">
    <source>
        <dbReference type="ARBA" id="ARBA00007706"/>
    </source>
</evidence>
<keyword evidence="9" id="KW-0732">Signal</keyword>
<dbReference type="SUPFAM" id="SSF53448">
    <property type="entry name" value="Nucleotide-diphospho-sugar transferases"/>
    <property type="match status" value="1"/>
</dbReference>
<dbReference type="GO" id="GO:0016020">
    <property type="term" value="C:membrane"/>
    <property type="evidence" value="ECO:0007669"/>
    <property type="project" value="UniProtKB-SubCell"/>
</dbReference>
<keyword evidence="3 10" id="KW-0808">Transferase</keyword>
<organism evidence="10 11">
    <name type="scientific">Elsinoe australis</name>
    <dbReference type="NCBI Taxonomy" id="40998"/>
    <lineage>
        <taxon>Eukaryota</taxon>
        <taxon>Fungi</taxon>
        <taxon>Dikarya</taxon>
        <taxon>Ascomycota</taxon>
        <taxon>Pezizomycotina</taxon>
        <taxon>Dothideomycetes</taxon>
        <taxon>Dothideomycetidae</taxon>
        <taxon>Myriangiales</taxon>
        <taxon>Elsinoaceae</taxon>
        <taxon>Elsinoe</taxon>
    </lineage>
</organism>
<keyword evidence="7" id="KW-0472">Membrane</keyword>
<dbReference type="InterPro" id="IPR005027">
    <property type="entry name" value="Glyco_trans_43"/>
</dbReference>
<dbReference type="AlphaFoldDB" id="A0A4U7B145"/>
<evidence type="ECO:0000256" key="8">
    <source>
        <dbReference type="ARBA" id="ARBA00023180"/>
    </source>
</evidence>
<reference evidence="10 11" key="1">
    <citation type="submission" date="2018-02" db="EMBL/GenBank/DDBJ databases">
        <title>Draft genome sequences of Elsinoe sp., causing black scab on jojoba.</title>
        <authorList>
            <person name="Stodart B."/>
            <person name="Jeffress S."/>
            <person name="Ash G."/>
            <person name="Arun Chinnappa K."/>
        </authorList>
    </citation>
    <scope>NUCLEOTIDE SEQUENCE [LARGE SCALE GENOMIC DNA]</scope>
    <source>
        <strain evidence="10 11">Hillstone_2</strain>
    </source>
</reference>
<dbReference type="InterPro" id="IPR029044">
    <property type="entry name" value="Nucleotide-diphossugar_trans"/>
</dbReference>
<dbReference type="Gene3D" id="3.90.550.10">
    <property type="entry name" value="Spore Coat Polysaccharide Biosynthesis Protein SpsA, Chain A"/>
    <property type="match status" value="1"/>
</dbReference>
<keyword evidence="6" id="KW-1133">Transmembrane helix</keyword>
<name>A0A4U7B145_9PEZI</name>
<evidence type="ECO:0000256" key="6">
    <source>
        <dbReference type="ARBA" id="ARBA00022989"/>
    </source>
</evidence>
<evidence type="ECO:0000313" key="10">
    <source>
        <dbReference type="EMBL" id="TKX23061.1"/>
    </source>
</evidence>
<evidence type="ECO:0000313" key="11">
    <source>
        <dbReference type="Proteomes" id="UP000308133"/>
    </source>
</evidence>
<evidence type="ECO:0000256" key="4">
    <source>
        <dbReference type="ARBA" id="ARBA00022692"/>
    </source>
</evidence>
<comment type="similarity">
    <text evidence="2">Belongs to the glycosyltransferase 43 family.</text>
</comment>
<proteinExistence type="inferred from homology"/>
<dbReference type="Pfam" id="PF03360">
    <property type="entry name" value="Glyco_transf_43"/>
    <property type="match status" value="1"/>
</dbReference>
<evidence type="ECO:0000256" key="1">
    <source>
        <dbReference type="ARBA" id="ARBA00004606"/>
    </source>
</evidence>